<dbReference type="InterPro" id="IPR021150">
    <property type="entry name" value="Ubiq_cyt_c_chap"/>
</dbReference>
<feature type="non-terminal residue" evidence="3">
    <location>
        <position position="120"/>
    </location>
</feature>
<dbReference type="GO" id="GO:0034551">
    <property type="term" value="P:mitochondrial respiratory chain complex III assembly"/>
    <property type="evidence" value="ECO:0007669"/>
    <property type="project" value="TreeGrafter"/>
</dbReference>
<name>A0A0L7K2L9_OPEBR</name>
<keyword evidence="4" id="KW-1185">Reference proteome</keyword>
<reference evidence="3 4" key="1">
    <citation type="journal article" date="2015" name="Genome Biol. Evol.">
        <title>The genome of winter moth (Operophtera brumata) provides a genomic perspective on sexual dimorphism and phenology.</title>
        <authorList>
            <person name="Derks M.F."/>
            <person name="Smit S."/>
            <person name="Salis L."/>
            <person name="Schijlen E."/>
            <person name="Bossers A."/>
            <person name="Mateman C."/>
            <person name="Pijl A.S."/>
            <person name="de Ridder D."/>
            <person name="Groenen M.A."/>
            <person name="Visser M.E."/>
            <person name="Megens H.J."/>
        </authorList>
    </citation>
    <scope>NUCLEOTIDE SEQUENCE [LARGE SCALE GENOMIC DNA]</scope>
    <source>
        <strain evidence="3">WM2013NL</strain>
        <tissue evidence="3">Head and thorax</tissue>
    </source>
</reference>
<comment type="similarity">
    <text evidence="1">Belongs to the CBP3 family.</text>
</comment>
<evidence type="ECO:0000313" key="3">
    <source>
        <dbReference type="EMBL" id="KOB51904.1"/>
    </source>
</evidence>
<evidence type="ECO:0000256" key="1">
    <source>
        <dbReference type="ARBA" id="ARBA00006407"/>
    </source>
</evidence>
<dbReference type="Proteomes" id="UP000037510">
    <property type="component" value="Unassembled WGS sequence"/>
</dbReference>
<dbReference type="EMBL" id="JTDY01016277">
    <property type="protein sequence ID" value="KOB51904.1"/>
    <property type="molecule type" value="Genomic_DNA"/>
</dbReference>
<sequence>MLRSRLLTRVIKEQRLQMRSIDHAAPCMNLFIQNKLPFRQQSTVAVDESYIKKFMKAVGWMDQSRTYDEWFEKLELPDTFASWFIITELHVWMLMVRYMAEDVAVSASEKKKYIKGDGHF</sequence>
<feature type="domain" description="Ubiquinol-cytochrome c chaperone" evidence="2">
    <location>
        <begin position="72"/>
        <end position="105"/>
    </location>
</feature>
<accession>A0A0L7K2L9</accession>
<protein>
    <submittedName>
        <fullName evidence="3">Ubiquinol-cytochrome c reductase complex chaperone CBP3-like protein</fullName>
    </submittedName>
</protein>
<dbReference type="AlphaFoldDB" id="A0A0L7K2L9"/>
<gene>
    <name evidence="3" type="ORF">OBRU01_26918</name>
</gene>
<evidence type="ECO:0000259" key="2">
    <source>
        <dbReference type="Pfam" id="PF03981"/>
    </source>
</evidence>
<proteinExistence type="inferred from homology"/>
<dbReference type="InterPro" id="IPR007129">
    <property type="entry name" value="Ubiqinol_cyt_c_chaperone_CPB3"/>
</dbReference>
<dbReference type="PANTHER" id="PTHR12184:SF1">
    <property type="entry name" value="UBIQUINOL-CYTOCHROME-C REDUCTASE COMPLEX ASSEMBLY FACTOR 1"/>
    <property type="match status" value="1"/>
</dbReference>
<dbReference type="PANTHER" id="PTHR12184">
    <property type="entry name" value="UBIQUINOL-CYTOCHROME C REDUCTASE COMPLEX ASSEMBLY FACTOR 1 FAMILY MEMBER"/>
    <property type="match status" value="1"/>
</dbReference>
<dbReference type="Pfam" id="PF03981">
    <property type="entry name" value="Ubiq_cyt_C_chap"/>
    <property type="match status" value="1"/>
</dbReference>
<dbReference type="GO" id="GO:0005739">
    <property type="term" value="C:mitochondrion"/>
    <property type="evidence" value="ECO:0007669"/>
    <property type="project" value="TreeGrafter"/>
</dbReference>
<comment type="caution">
    <text evidence="3">The sequence shown here is derived from an EMBL/GenBank/DDBJ whole genome shotgun (WGS) entry which is preliminary data.</text>
</comment>
<organism evidence="3 4">
    <name type="scientific">Operophtera brumata</name>
    <name type="common">Winter moth</name>
    <name type="synonym">Phalaena brumata</name>
    <dbReference type="NCBI Taxonomy" id="104452"/>
    <lineage>
        <taxon>Eukaryota</taxon>
        <taxon>Metazoa</taxon>
        <taxon>Ecdysozoa</taxon>
        <taxon>Arthropoda</taxon>
        <taxon>Hexapoda</taxon>
        <taxon>Insecta</taxon>
        <taxon>Pterygota</taxon>
        <taxon>Neoptera</taxon>
        <taxon>Endopterygota</taxon>
        <taxon>Lepidoptera</taxon>
        <taxon>Glossata</taxon>
        <taxon>Ditrysia</taxon>
        <taxon>Geometroidea</taxon>
        <taxon>Geometridae</taxon>
        <taxon>Larentiinae</taxon>
        <taxon>Operophtera</taxon>
    </lineage>
</organism>
<dbReference type="STRING" id="104452.A0A0L7K2L9"/>
<evidence type="ECO:0000313" key="4">
    <source>
        <dbReference type="Proteomes" id="UP000037510"/>
    </source>
</evidence>